<dbReference type="InterPro" id="IPR057670">
    <property type="entry name" value="SH3_retrovirus"/>
</dbReference>
<evidence type="ECO:0000313" key="4">
    <source>
        <dbReference type="Proteomes" id="UP000006727"/>
    </source>
</evidence>
<accession>A0A2K1J2K4</accession>
<feature type="domain" description="Retroviral polymerase SH3-like" evidence="1">
    <location>
        <begin position="2"/>
        <end position="43"/>
    </location>
</feature>
<gene>
    <name evidence="2" type="ORF">PHYPA_021601</name>
</gene>
<proteinExistence type="predicted"/>
<reference evidence="2 4" key="1">
    <citation type="journal article" date="2008" name="Science">
        <title>The Physcomitrella genome reveals evolutionary insights into the conquest of land by plants.</title>
        <authorList>
            <person name="Rensing S."/>
            <person name="Lang D."/>
            <person name="Zimmer A."/>
            <person name="Terry A."/>
            <person name="Salamov A."/>
            <person name="Shapiro H."/>
            <person name="Nishiyama T."/>
            <person name="Perroud P.-F."/>
            <person name="Lindquist E."/>
            <person name="Kamisugi Y."/>
            <person name="Tanahashi T."/>
            <person name="Sakakibara K."/>
            <person name="Fujita T."/>
            <person name="Oishi K."/>
            <person name="Shin-I T."/>
            <person name="Kuroki Y."/>
            <person name="Toyoda A."/>
            <person name="Suzuki Y."/>
            <person name="Hashimoto A."/>
            <person name="Yamaguchi K."/>
            <person name="Sugano A."/>
            <person name="Kohara Y."/>
            <person name="Fujiyama A."/>
            <person name="Anterola A."/>
            <person name="Aoki S."/>
            <person name="Ashton N."/>
            <person name="Barbazuk W.B."/>
            <person name="Barker E."/>
            <person name="Bennetzen J."/>
            <person name="Bezanilla M."/>
            <person name="Blankenship R."/>
            <person name="Cho S.H."/>
            <person name="Dutcher S."/>
            <person name="Estelle M."/>
            <person name="Fawcett J.A."/>
            <person name="Gundlach H."/>
            <person name="Hanada K."/>
            <person name="Heyl A."/>
            <person name="Hicks K.A."/>
            <person name="Hugh J."/>
            <person name="Lohr M."/>
            <person name="Mayer K."/>
            <person name="Melkozernov A."/>
            <person name="Murata T."/>
            <person name="Nelson D."/>
            <person name="Pils B."/>
            <person name="Prigge M."/>
            <person name="Reiss B."/>
            <person name="Renner T."/>
            <person name="Rombauts S."/>
            <person name="Rushton P."/>
            <person name="Sanderfoot A."/>
            <person name="Schween G."/>
            <person name="Shiu S.-H."/>
            <person name="Stueber K."/>
            <person name="Theodoulou F.L."/>
            <person name="Tu H."/>
            <person name="Van de Peer Y."/>
            <person name="Verrier P.J."/>
            <person name="Waters E."/>
            <person name="Wood A."/>
            <person name="Yang L."/>
            <person name="Cove D."/>
            <person name="Cuming A."/>
            <person name="Hasebe M."/>
            <person name="Lucas S."/>
            <person name="Mishler D.B."/>
            <person name="Reski R."/>
            <person name="Grigoriev I."/>
            <person name="Quatrano R.S."/>
            <person name="Boore J.L."/>
        </authorList>
    </citation>
    <scope>NUCLEOTIDE SEQUENCE [LARGE SCALE GENOMIC DNA]</scope>
    <source>
        <strain evidence="3 4">cv. Gransden 2004</strain>
    </source>
</reference>
<dbReference type="EMBL" id="ABEU02000017">
    <property type="protein sequence ID" value="PNR35751.1"/>
    <property type="molecule type" value="Genomic_DNA"/>
</dbReference>
<dbReference type="Gramene" id="Pp3c17_2830V3.1">
    <property type="protein sequence ID" value="PAC:32906806.CDS.1"/>
    <property type="gene ID" value="Pp3c17_2830"/>
</dbReference>
<reference evidence="3" key="3">
    <citation type="submission" date="2020-12" db="UniProtKB">
        <authorList>
            <consortium name="EnsemblPlants"/>
        </authorList>
    </citation>
    <scope>IDENTIFICATION</scope>
</reference>
<dbReference type="InParanoid" id="A0A2K1J2K4"/>
<keyword evidence="4" id="KW-1185">Reference proteome</keyword>
<protein>
    <recommendedName>
        <fullName evidence="1">Retroviral polymerase SH3-like domain-containing protein</fullName>
    </recommendedName>
</protein>
<dbReference type="EnsemblPlants" id="Pp3c17_2830V3.1">
    <property type="protein sequence ID" value="PAC:32906806.CDS.1"/>
    <property type="gene ID" value="Pp3c17_2830"/>
</dbReference>
<name>A0A2K1J2K4_PHYPA</name>
<dbReference type="Proteomes" id="UP000006727">
    <property type="component" value="Chromosome 17"/>
</dbReference>
<evidence type="ECO:0000313" key="3">
    <source>
        <dbReference type="EnsemblPlants" id="PAC:32906806.CDS.1"/>
    </source>
</evidence>
<evidence type="ECO:0000259" key="1">
    <source>
        <dbReference type="Pfam" id="PF25597"/>
    </source>
</evidence>
<organism evidence="2">
    <name type="scientific">Physcomitrium patens</name>
    <name type="common">Spreading-leaved earth moss</name>
    <name type="synonym">Physcomitrella patens</name>
    <dbReference type="NCBI Taxonomy" id="3218"/>
    <lineage>
        <taxon>Eukaryota</taxon>
        <taxon>Viridiplantae</taxon>
        <taxon>Streptophyta</taxon>
        <taxon>Embryophyta</taxon>
        <taxon>Bryophyta</taxon>
        <taxon>Bryophytina</taxon>
        <taxon>Bryopsida</taxon>
        <taxon>Funariidae</taxon>
        <taxon>Funariales</taxon>
        <taxon>Funariaceae</taxon>
        <taxon>Physcomitrium</taxon>
    </lineage>
</organism>
<dbReference type="Pfam" id="PF25597">
    <property type="entry name" value="SH3_retrovirus"/>
    <property type="match status" value="1"/>
</dbReference>
<dbReference type="AlphaFoldDB" id="A0A2K1J2K4"/>
<reference evidence="2 4" key="2">
    <citation type="journal article" date="2018" name="Plant J.">
        <title>The Physcomitrella patens chromosome-scale assembly reveals moss genome structure and evolution.</title>
        <authorList>
            <person name="Lang D."/>
            <person name="Ullrich K.K."/>
            <person name="Murat F."/>
            <person name="Fuchs J."/>
            <person name="Jenkins J."/>
            <person name="Haas F.B."/>
            <person name="Piednoel M."/>
            <person name="Gundlach H."/>
            <person name="Van Bel M."/>
            <person name="Meyberg R."/>
            <person name="Vives C."/>
            <person name="Morata J."/>
            <person name="Symeonidi A."/>
            <person name="Hiss M."/>
            <person name="Muchero W."/>
            <person name="Kamisugi Y."/>
            <person name="Saleh O."/>
            <person name="Blanc G."/>
            <person name="Decker E.L."/>
            <person name="van Gessel N."/>
            <person name="Grimwood J."/>
            <person name="Hayes R.D."/>
            <person name="Graham S.W."/>
            <person name="Gunter L.E."/>
            <person name="McDaniel S.F."/>
            <person name="Hoernstein S.N.W."/>
            <person name="Larsson A."/>
            <person name="Li F.W."/>
            <person name="Perroud P.F."/>
            <person name="Phillips J."/>
            <person name="Ranjan P."/>
            <person name="Rokshar D.S."/>
            <person name="Rothfels C.J."/>
            <person name="Schneider L."/>
            <person name="Shu S."/>
            <person name="Stevenson D.W."/>
            <person name="Thummler F."/>
            <person name="Tillich M."/>
            <person name="Villarreal Aguilar J.C."/>
            <person name="Widiez T."/>
            <person name="Wong G.K."/>
            <person name="Wymore A."/>
            <person name="Zhang Y."/>
            <person name="Zimmer A.D."/>
            <person name="Quatrano R.S."/>
            <person name="Mayer K.F.X."/>
            <person name="Goodstein D."/>
            <person name="Casacuberta J.M."/>
            <person name="Vandepoele K."/>
            <person name="Reski R."/>
            <person name="Cuming A.C."/>
            <person name="Tuskan G.A."/>
            <person name="Maumus F."/>
            <person name="Salse J."/>
            <person name="Schmutz J."/>
            <person name="Rensing S.A."/>
        </authorList>
    </citation>
    <scope>NUCLEOTIDE SEQUENCE [LARGE SCALE GENOMIC DNA]</scope>
    <source>
        <strain evidence="3 4">cv. Gransden 2004</strain>
    </source>
</reference>
<sequence>MYVYVLQIKKSKLELIVIKYIFLRYQKNAKKYRLLDLNAYKKIVKKM</sequence>
<evidence type="ECO:0000313" key="2">
    <source>
        <dbReference type="EMBL" id="PNR35751.1"/>
    </source>
</evidence>